<sequence length="70" mass="8277">MSRCEDKTITAILVDGGFYRRRAYKLPKKEQMNLKNIVKGIYVKEKDIDINYIVSFIMTVHQAVKKYIIH</sequence>
<evidence type="ECO:0000313" key="2">
    <source>
        <dbReference type="Proteomes" id="UP001060112"/>
    </source>
</evidence>
<proteinExistence type="predicted"/>
<evidence type="ECO:0000313" key="1">
    <source>
        <dbReference type="EMBL" id="UTY40546.1"/>
    </source>
</evidence>
<gene>
    <name evidence="1" type="ORF">NMU03_07170</name>
</gene>
<dbReference type="Proteomes" id="UP001060112">
    <property type="component" value="Chromosome"/>
</dbReference>
<protein>
    <recommendedName>
        <fullName evidence="3">NYN domain-containing protein</fullName>
    </recommendedName>
</protein>
<keyword evidence="2" id="KW-1185">Reference proteome</keyword>
<organism evidence="1 2">
    <name type="scientific">Allocoprobacillus halotolerans</name>
    <dbReference type="NCBI Taxonomy" id="2944914"/>
    <lineage>
        <taxon>Bacteria</taxon>
        <taxon>Bacillati</taxon>
        <taxon>Bacillota</taxon>
        <taxon>Erysipelotrichia</taxon>
        <taxon>Erysipelotrichales</taxon>
        <taxon>Erysipelotrichaceae</taxon>
        <taxon>Allocoprobacillus</taxon>
    </lineage>
</organism>
<accession>A0ABY5I8F2</accession>
<dbReference type="RefSeq" id="WP_290141963.1">
    <property type="nucleotide sequence ID" value="NZ_CP101620.1"/>
</dbReference>
<name>A0ABY5I8F2_9FIRM</name>
<dbReference type="EMBL" id="CP101620">
    <property type="protein sequence ID" value="UTY40546.1"/>
    <property type="molecule type" value="Genomic_DNA"/>
</dbReference>
<reference evidence="1" key="1">
    <citation type="submission" date="2022-07" db="EMBL/GenBank/DDBJ databases">
        <title>Faecal culturing of patients with breast cancer.</title>
        <authorList>
            <person name="Teng N.M.Y."/>
            <person name="Kiu R."/>
            <person name="Evans R."/>
            <person name="Baker D.J."/>
            <person name="Zenner C."/>
            <person name="Robinson S.D."/>
            <person name="Hall L.J."/>
        </authorList>
    </citation>
    <scope>NUCLEOTIDE SEQUENCE</scope>
    <source>
        <strain evidence="1">LH1062</strain>
    </source>
</reference>
<evidence type="ECO:0008006" key="3">
    <source>
        <dbReference type="Google" id="ProtNLM"/>
    </source>
</evidence>